<proteinExistence type="predicted"/>
<sequence length="88" mass="9331">PCKDREGKLESLLCLSLGSIGSWSEPAGGRHGITKTSVGLTIHGCGLRTSLPAYVKQEGHRDHMYEMLPLHSTSTGKLSKVAQARGSG</sequence>
<dbReference type="EMBL" id="CAJPEV010006453">
    <property type="protein sequence ID" value="CAG0904134.1"/>
    <property type="molecule type" value="Genomic_DNA"/>
</dbReference>
<dbReference type="EMBL" id="LR905970">
    <property type="protein sequence ID" value="CAD7253711.1"/>
    <property type="molecule type" value="Genomic_DNA"/>
</dbReference>
<evidence type="ECO:0000313" key="1">
    <source>
        <dbReference type="EMBL" id="CAD7253711.1"/>
    </source>
</evidence>
<dbReference type="AlphaFoldDB" id="A0A7R9AGW6"/>
<accession>A0A7R9AGW6</accession>
<evidence type="ECO:0000313" key="2">
    <source>
        <dbReference type="Proteomes" id="UP000677054"/>
    </source>
</evidence>
<keyword evidence="2" id="KW-1185">Reference proteome</keyword>
<protein>
    <submittedName>
        <fullName evidence="1">Uncharacterized protein</fullName>
    </submittedName>
</protein>
<organism evidence="1">
    <name type="scientific">Darwinula stevensoni</name>
    <dbReference type="NCBI Taxonomy" id="69355"/>
    <lineage>
        <taxon>Eukaryota</taxon>
        <taxon>Metazoa</taxon>
        <taxon>Ecdysozoa</taxon>
        <taxon>Arthropoda</taxon>
        <taxon>Crustacea</taxon>
        <taxon>Oligostraca</taxon>
        <taxon>Ostracoda</taxon>
        <taxon>Podocopa</taxon>
        <taxon>Podocopida</taxon>
        <taxon>Darwinulocopina</taxon>
        <taxon>Darwinuloidea</taxon>
        <taxon>Darwinulidae</taxon>
        <taxon>Darwinula</taxon>
    </lineage>
</organism>
<dbReference type="Proteomes" id="UP000677054">
    <property type="component" value="Unassembled WGS sequence"/>
</dbReference>
<reference evidence="1" key="1">
    <citation type="submission" date="2020-11" db="EMBL/GenBank/DDBJ databases">
        <authorList>
            <person name="Tran Van P."/>
        </authorList>
    </citation>
    <scope>NUCLEOTIDE SEQUENCE</scope>
</reference>
<feature type="non-terminal residue" evidence="1">
    <location>
        <position position="1"/>
    </location>
</feature>
<gene>
    <name evidence="1" type="ORF">DSTB1V02_LOCUS13458</name>
</gene>
<name>A0A7R9AGW6_9CRUS</name>